<evidence type="ECO:0000313" key="6">
    <source>
        <dbReference type="Proteomes" id="UP000199495"/>
    </source>
</evidence>
<gene>
    <name evidence="5" type="ORF">SAMN04487974_101171</name>
</gene>
<dbReference type="CDD" id="cd07377">
    <property type="entry name" value="WHTH_GntR"/>
    <property type="match status" value="1"/>
</dbReference>
<keyword evidence="6" id="KW-1185">Reference proteome</keyword>
<dbReference type="PROSITE" id="PS50949">
    <property type="entry name" value="HTH_GNTR"/>
    <property type="match status" value="1"/>
</dbReference>
<dbReference type="Pfam" id="PF07729">
    <property type="entry name" value="FCD"/>
    <property type="match status" value="1"/>
</dbReference>
<sequence>MNRKTAQQGDATITDDFAPRLFAGQRLYQIVARRIARMIEANAGDPGWHMPSERELAEELEVSRPVVREAVIALEMRGIVEVRGRAGIMVLPARPGQINFDLAGVDTGPGPFELLEARLAIESSAAALAAERATSYDIMMLEECIAQMERETEVVLLQEKGDRDFHMTIAKMTNNAIIISMIEALWSQRDESVMWKKLHEHIHAESVRPLWIGDHHSIVSALKMRHPDAAYKAMSRHIKNVINELLEADERGRFAP</sequence>
<dbReference type="PANTHER" id="PTHR43537">
    <property type="entry name" value="TRANSCRIPTIONAL REGULATOR, GNTR FAMILY"/>
    <property type="match status" value="1"/>
</dbReference>
<dbReference type="PANTHER" id="PTHR43537:SF5">
    <property type="entry name" value="UXU OPERON TRANSCRIPTIONAL REGULATOR"/>
    <property type="match status" value="1"/>
</dbReference>
<dbReference type="AlphaFoldDB" id="A0A1G7RWN0"/>
<dbReference type="InterPro" id="IPR000524">
    <property type="entry name" value="Tscrpt_reg_HTH_GntR"/>
</dbReference>
<organism evidence="5 6">
    <name type="scientific">Pelagibacterium luteolum</name>
    <dbReference type="NCBI Taxonomy" id="440168"/>
    <lineage>
        <taxon>Bacteria</taxon>
        <taxon>Pseudomonadati</taxon>
        <taxon>Pseudomonadota</taxon>
        <taxon>Alphaproteobacteria</taxon>
        <taxon>Hyphomicrobiales</taxon>
        <taxon>Devosiaceae</taxon>
        <taxon>Pelagibacterium</taxon>
    </lineage>
</organism>
<evidence type="ECO:0000256" key="3">
    <source>
        <dbReference type="ARBA" id="ARBA00023163"/>
    </source>
</evidence>
<evidence type="ECO:0000259" key="4">
    <source>
        <dbReference type="PROSITE" id="PS50949"/>
    </source>
</evidence>
<dbReference type="SUPFAM" id="SSF48008">
    <property type="entry name" value="GntR ligand-binding domain-like"/>
    <property type="match status" value="1"/>
</dbReference>
<dbReference type="InterPro" id="IPR036390">
    <property type="entry name" value="WH_DNA-bd_sf"/>
</dbReference>
<dbReference type="InterPro" id="IPR011711">
    <property type="entry name" value="GntR_C"/>
</dbReference>
<dbReference type="InterPro" id="IPR008920">
    <property type="entry name" value="TF_FadR/GntR_C"/>
</dbReference>
<keyword evidence="3" id="KW-0804">Transcription</keyword>
<dbReference type="InterPro" id="IPR036388">
    <property type="entry name" value="WH-like_DNA-bd_sf"/>
</dbReference>
<dbReference type="GO" id="GO:0003677">
    <property type="term" value="F:DNA binding"/>
    <property type="evidence" value="ECO:0007669"/>
    <property type="project" value="UniProtKB-KW"/>
</dbReference>
<dbReference type="Gene3D" id="1.20.120.530">
    <property type="entry name" value="GntR ligand-binding domain-like"/>
    <property type="match status" value="1"/>
</dbReference>
<keyword evidence="1" id="KW-0805">Transcription regulation</keyword>
<protein>
    <submittedName>
        <fullName evidence="5">GntR family transcriptional regulator, uxuAB operon transcriptional repressor</fullName>
    </submittedName>
</protein>
<dbReference type="SUPFAM" id="SSF46785">
    <property type="entry name" value="Winged helix' DNA-binding domain"/>
    <property type="match status" value="1"/>
</dbReference>
<dbReference type="SMART" id="SM00345">
    <property type="entry name" value="HTH_GNTR"/>
    <property type="match status" value="1"/>
</dbReference>
<accession>A0A1G7RWN0</accession>
<dbReference type="Proteomes" id="UP000199495">
    <property type="component" value="Unassembled WGS sequence"/>
</dbReference>
<dbReference type="GO" id="GO:0003700">
    <property type="term" value="F:DNA-binding transcription factor activity"/>
    <property type="evidence" value="ECO:0007669"/>
    <property type="project" value="InterPro"/>
</dbReference>
<reference evidence="5 6" key="1">
    <citation type="submission" date="2016-10" db="EMBL/GenBank/DDBJ databases">
        <authorList>
            <person name="de Groot N.N."/>
        </authorList>
    </citation>
    <scope>NUCLEOTIDE SEQUENCE [LARGE SCALE GENOMIC DNA]</scope>
    <source>
        <strain evidence="5 6">CGMCC 1.10267</strain>
    </source>
</reference>
<dbReference type="SMART" id="SM00895">
    <property type="entry name" value="FCD"/>
    <property type="match status" value="1"/>
</dbReference>
<dbReference type="OrthoDB" id="284307at2"/>
<evidence type="ECO:0000313" key="5">
    <source>
        <dbReference type="EMBL" id="SDG15175.1"/>
    </source>
</evidence>
<evidence type="ECO:0000256" key="2">
    <source>
        <dbReference type="ARBA" id="ARBA00023125"/>
    </source>
</evidence>
<name>A0A1G7RWN0_9HYPH</name>
<feature type="domain" description="HTH gntR-type" evidence="4">
    <location>
        <begin position="25"/>
        <end position="93"/>
    </location>
</feature>
<dbReference type="RefSeq" id="WP_090591945.1">
    <property type="nucleotide sequence ID" value="NZ_FNCS01000001.1"/>
</dbReference>
<dbReference type="PRINTS" id="PR00035">
    <property type="entry name" value="HTHGNTR"/>
</dbReference>
<proteinExistence type="predicted"/>
<dbReference type="Gene3D" id="1.10.10.10">
    <property type="entry name" value="Winged helix-like DNA-binding domain superfamily/Winged helix DNA-binding domain"/>
    <property type="match status" value="1"/>
</dbReference>
<dbReference type="STRING" id="440168.SAMN04487974_101171"/>
<dbReference type="EMBL" id="FNCS01000001">
    <property type="protein sequence ID" value="SDG15175.1"/>
    <property type="molecule type" value="Genomic_DNA"/>
</dbReference>
<dbReference type="Pfam" id="PF00392">
    <property type="entry name" value="GntR"/>
    <property type="match status" value="1"/>
</dbReference>
<keyword evidence="2" id="KW-0238">DNA-binding</keyword>
<evidence type="ECO:0000256" key="1">
    <source>
        <dbReference type="ARBA" id="ARBA00023015"/>
    </source>
</evidence>